<sequence>MDWKEALQKEMAGAYRATEKLMELVSEEMLTWKPSEGENWMTMGQLLHHIGTGCGGGFKGFVTGDWGFPEGMDTSKMKHEDVIPPAERLPSVSSMEEAKNMLQEDKKIAEQMLAQCKEEDLSNKIVPAPWDPSPAVLGQRLLQSIEHLKSHKSQLYYYIKLSGARVGTPQLWGMG</sequence>
<feature type="coiled-coil region" evidence="1">
    <location>
        <begin position="92"/>
        <end position="119"/>
    </location>
</feature>
<dbReference type="STRING" id="331678.Cphamn1_1502"/>
<dbReference type="HOGENOM" id="CLU_1537347_0_0_10"/>
<evidence type="ECO:0000256" key="1">
    <source>
        <dbReference type="SAM" id="Coils"/>
    </source>
</evidence>
<gene>
    <name evidence="3" type="ordered locus">Cphamn1_1502</name>
</gene>
<dbReference type="Gene3D" id="1.20.120.450">
    <property type="entry name" value="dinb family like domain"/>
    <property type="match status" value="1"/>
</dbReference>
<protein>
    <recommendedName>
        <fullName evidence="2">DinB-like domain-containing protein</fullName>
    </recommendedName>
</protein>
<dbReference type="InterPro" id="IPR024775">
    <property type="entry name" value="DinB-like"/>
</dbReference>
<evidence type="ECO:0000259" key="2">
    <source>
        <dbReference type="Pfam" id="PF12867"/>
    </source>
</evidence>
<organism evidence="3">
    <name type="scientific">Chlorobium phaeobacteroides (strain BS1)</name>
    <dbReference type="NCBI Taxonomy" id="331678"/>
    <lineage>
        <taxon>Bacteria</taxon>
        <taxon>Pseudomonadati</taxon>
        <taxon>Chlorobiota</taxon>
        <taxon>Chlorobiia</taxon>
        <taxon>Chlorobiales</taxon>
        <taxon>Chlorobiaceae</taxon>
        <taxon>Chlorobium/Pelodictyon group</taxon>
        <taxon>Chlorobium</taxon>
    </lineage>
</organism>
<dbReference type="AlphaFoldDB" id="B3EJQ9"/>
<proteinExistence type="predicted"/>
<dbReference type="eggNOG" id="COG2318">
    <property type="taxonomic scope" value="Bacteria"/>
</dbReference>
<dbReference type="InterPro" id="IPR034660">
    <property type="entry name" value="DinB/YfiT-like"/>
</dbReference>
<feature type="domain" description="DinB-like" evidence="2">
    <location>
        <begin position="14"/>
        <end position="154"/>
    </location>
</feature>
<dbReference type="Pfam" id="PF12867">
    <property type="entry name" value="DinB_2"/>
    <property type="match status" value="1"/>
</dbReference>
<evidence type="ECO:0000313" key="3">
    <source>
        <dbReference type="EMBL" id="ACE04428.1"/>
    </source>
</evidence>
<reference evidence="3" key="1">
    <citation type="submission" date="2008-06" db="EMBL/GenBank/DDBJ databases">
        <title>Complete sequence of Chlorobium phaeobacteroides BS1.</title>
        <authorList>
            <consortium name="US DOE Joint Genome Institute"/>
            <person name="Lucas S."/>
            <person name="Copeland A."/>
            <person name="Lapidus A."/>
            <person name="Glavina del Rio T."/>
            <person name="Dalin E."/>
            <person name="Tice H."/>
            <person name="Bruce D."/>
            <person name="Goodwin L."/>
            <person name="Pitluck S."/>
            <person name="Schmutz J."/>
            <person name="Larimer F."/>
            <person name="Land M."/>
            <person name="Hauser L."/>
            <person name="Kyrpides N."/>
            <person name="Ovchinnikova G."/>
            <person name="Li T."/>
            <person name="Liu Z."/>
            <person name="Zhao F."/>
            <person name="Overmann J."/>
            <person name="Bryant D.A."/>
            <person name="Richardson P."/>
        </authorList>
    </citation>
    <scope>NUCLEOTIDE SEQUENCE [LARGE SCALE GENOMIC DNA]</scope>
    <source>
        <strain evidence="3">BS1</strain>
    </source>
</reference>
<dbReference type="SUPFAM" id="SSF109854">
    <property type="entry name" value="DinB/YfiT-like putative metalloenzymes"/>
    <property type="match status" value="1"/>
</dbReference>
<accession>B3EJQ9</accession>
<dbReference type="EMBL" id="CP001101">
    <property type="protein sequence ID" value="ACE04428.1"/>
    <property type="molecule type" value="Genomic_DNA"/>
</dbReference>
<keyword evidence="1" id="KW-0175">Coiled coil</keyword>
<dbReference type="KEGG" id="cpb:Cphamn1_1502"/>
<dbReference type="OrthoDB" id="595157at2"/>
<name>B3EJQ9_CHLPB</name>